<keyword evidence="3" id="KW-0274">FAD</keyword>
<comment type="similarity">
    <text evidence="5">Belongs to the L2HGDH family.</text>
</comment>
<comment type="caution">
    <text evidence="7">The sequence shown here is derived from an EMBL/GenBank/DDBJ whole genome shotgun (WGS) entry which is preliminary data.</text>
</comment>
<evidence type="ECO:0000313" key="8">
    <source>
        <dbReference type="Proteomes" id="UP000308121"/>
    </source>
</evidence>
<keyword evidence="4 7" id="KW-0560">Oxidoreductase</keyword>
<dbReference type="PANTHER" id="PTHR43104">
    <property type="entry name" value="L-2-HYDROXYGLUTARATE DEHYDROGENASE, MITOCHONDRIAL"/>
    <property type="match status" value="1"/>
</dbReference>
<comment type="cofactor">
    <cofactor evidence="1">
        <name>FAD</name>
        <dbReference type="ChEBI" id="CHEBI:57692"/>
    </cofactor>
</comment>
<keyword evidence="2" id="KW-0285">Flavoprotein</keyword>
<dbReference type="Gene3D" id="3.50.50.60">
    <property type="entry name" value="FAD/NAD(P)-binding domain"/>
    <property type="match status" value="1"/>
</dbReference>
<evidence type="ECO:0000256" key="3">
    <source>
        <dbReference type="ARBA" id="ARBA00022827"/>
    </source>
</evidence>
<dbReference type="EMBL" id="SZYE01000229">
    <property type="protein sequence ID" value="TKR22204.1"/>
    <property type="molecule type" value="Genomic_DNA"/>
</dbReference>
<dbReference type="GO" id="GO:0005737">
    <property type="term" value="C:cytoplasm"/>
    <property type="evidence" value="ECO:0007669"/>
    <property type="project" value="TreeGrafter"/>
</dbReference>
<reference evidence="7 8" key="1">
    <citation type="submission" date="2019-05" db="EMBL/GenBank/DDBJ databases">
        <title>Genome sequence of Cellulomonas hominis strain CS1.</title>
        <authorList>
            <person name="Belmont J."/>
            <person name="Maclea K.S."/>
        </authorList>
    </citation>
    <scope>NUCLEOTIDE SEQUENCE [LARGE SCALE GENOMIC DNA]</scope>
    <source>
        <strain evidence="7 8">CS1</strain>
    </source>
</reference>
<dbReference type="Pfam" id="PF01266">
    <property type="entry name" value="DAO"/>
    <property type="match status" value="1"/>
</dbReference>
<proteinExistence type="inferred from homology"/>
<evidence type="ECO:0000259" key="6">
    <source>
        <dbReference type="Pfam" id="PF01266"/>
    </source>
</evidence>
<evidence type="ECO:0000256" key="1">
    <source>
        <dbReference type="ARBA" id="ARBA00001974"/>
    </source>
</evidence>
<gene>
    <name evidence="7" type="primary">lhgO</name>
    <name evidence="7" type="ORF">FA014_17720</name>
</gene>
<evidence type="ECO:0000256" key="5">
    <source>
        <dbReference type="ARBA" id="ARBA00037941"/>
    </source>
</evidence>
<dbReference type="InterPro" id="IPR036188">
    <property type="entry name" value="FAD/NAD-bd_sf"/>
</dbReference>
<accession>A0A7Z8NNU3</accession>
<dbReference type="SUPFAM" id="SSF51905">
    <property type="entry name" value="FAD/NAD(P)-binding domain"/>
    <property type="match status" value="1"/>
</dbReference>
<evidence type="ECO:0000256" key="4">
    <source>
        <dbReference type="ARBA" id="ARBA00023002"/>
    </source>
</evidence>
<organism evidence="7 8">
    <name type="scientific">Cellulomonas hominis</name>
    <dbReference type="NCBI Taxonomy" id="156981"/>
    <lineage>
        <taxon>Bacteria</taxon>
        <taxon>Bacillati</taxon>
        <taxon>Actinomycetota</taxon>
        <taxon>Actinomycetes</taxon>
        <taxon>Micrococcales</taxon>
        <taxon>Cellulomonadaceae</taxon>
        <taxon>Cellulomonas</taxon>
    </lineage>
</organism>
<dbReference type="EC" id="1.1.3.-" evidence="7"/>
<name>A0A7Z8NNU3_9CELL</name>
<evidence type="ECO:0000256" key="2">
    <source>
        <dbReference type="ARBA" id="ARBA00022630"/>
    </source>
</evidence>
<dbReference type="PANTHER" id="PTHR43104:SF2">
    <property type="entry name" value="L-2-HYDROXYGLUTARATE DEHYDROGENASE, MITOCHONDRIAL"/>
    <property type="match status" value="1"/>
</dbReference>
<dbReference type="OrthoDB" id="9801699at2"/>
<protein>
    <submittedName>
        <fullName evidence="7">L-2-hydroxyglutarate oxidase</fullName>
        <ecNumber evidence="7">1.1.3.-</ecNumber>
    </submittedName>
</protein>
<dbReference type="GO" id="GO:0047545">
    <property type="term" value="F:(S)-2-hydroxyglutarate dehydrogenase activity"/>
    <property type="evidence" value="ECO:0007669"/>
    <property type="project" value="TreeGrafter"/>
</dbReference>
<dbReference type="AlphaFoldDB" id="A0A7Z8NNU3"/>
<dbReference type="InterPro" id="IPR006076">
    <property type="entry name" value="FAD-dep_OxRdtase"/>
</dbReference>
<feature type="domain" description="FAD dependent oxidoreductase" evidence="6">
    <location>
        <begin position="3"/>
        <end position="394"/>
    </location>
</feature>
<evidence type="ECO:0000313" key="7">
    <source>
        <dbReference type="EMBL" id="TKR22204.1"/>
    </source>
</evidence>
<dbReference type="RefSeq" id="WP_154730946.1">
    <property type="nucleotide sequence ID" value="NZ_SZYE01000229.1"/>
</dbReference>
<dbReference type="NCBIfam" id="NF008726">
    <property type="entry name" value="PRK11728.1"/>
    <property type="match status" value="1"/>
</dbReference>
<dbReference type="Proteomes" id="UP000308121">
    <property type="component" value="Unassembled WGS sequence"/>
</dbReference>
<sequence>MSHVVVVGSGIVGLAVAARLAARGDEVTVLEKEDGLALHQTGRNSGVIHSGLYYAPGSLKATMAAAGARSMVDYARAKGVPVEVCGKLVVATSEAEVPQLDKLADRAAANGVPARRLTPTEAREFEPHVRAVAALRVESTGIVDYPGVCRALAADVEAAGGRILFGEEVLAARTVPDAPGAPGRVEIRTSRADREADALVVCAGLHADRLARACGLEPEARIVPFRGEYFELTPEAGAQVRGLIYPVPDPRFPFLGVHLTRGIEGHVHAGPNAVLALAREGYTWTDVSPRDLADSLAWPGLWRLAARNLVPGAAEVGRSLSRRAFARSLSRLVPGISAGDLVPAPAGVRAQALRRDGGLVDDFLLQGEGRQVHVLNAPSPAATASLEIARHIVEQLDAAVPAAHAA</sequence>
<dbReference type="Gene3D" id="3.30.9.10">
    <property type="entry name" value="D-Amino Acid Oxidase, subunit A, domain 2"/>
    <property type="match status" value="1"/>
</dbReference>